<keyword evidence="2" id="KW-0732">Signal</keyword>
<evidence type="ECO:0000313" key="3">
    <source>
        <dbReference type="EMBL" id="MBB5739044.1"/>
    </source>
</evidence>
<dbReference type="AlphaFoldDB" id="A0A7W9C4Q6"/>
<keyword evidence="4" id="KW-1185">Reference proteome</keyword>
<dbReference type="RefSeq" id="WP_260171136.1">
    <property type="nucleotide sequence ID" value="NZ_JACHOQ010000001.1"/>
</dbReference>
<feature type="region of interest" description="Disordered" evidence="1">
    <location>
        <begin position="27"/>
        <end position="54"/>
    </location>
</feature>
<accession>A0A7W9C4Q6</accession>
<evidence type="ECO:0000313" key="4">
    <source>
        <dbReference type="Proteomes" id="UP000527324"/>
    </source>
</evidence>
<dbReference type="EMBL" id="JACHOQ010000001">
    <property type="protein sequence ID" value="MBB5739044.1"/>
    <property type="molecule type" value="Genomic_DNA"/>
</dbReference>
<evidence type="ECO:0008006" key="5">
    <source>
        <dbReference type="Google" id="ProtNLM"/>
    </source>
</evidence>
<organism evidence="3 4">
    <name type="scientific">Brevundimonas aurantiaca</name>
    <dbReference type="NCBI Taxonomy" id="74316"/>
    <lineage>
        <taxon>Bacteria</taxon>
        <taxon>Pseudomonadati</taxon>
        <taxon>Pseudomonadota</taxon>
        <taxon>Alphaproteobacteria</taxon>
        <taxon>Caulobacterales</taxon>
        <taxon>Caulobacteraceae</taxon>
        <taxon>Brevundimonas</taxon>
    </lineage>
</organism>
<proteinExistence type="predicted"/>
<reference evidence="3 4" key="1">
    <citation type="submission" date="2020-08" db="EMBL/GenBank/DDBJ databases">
        <title>Genomic Encyclopedia of Type Strains, Phase IV (KMG-IV): sequencing the most valuable type-strain genomes for metagenomic binning, comparative biology and taxonomic classification.</title>
        <authorList>
            <person name="Goeker M."/>
        </authorList>
    </citation>
    <scope>NUCLEOTIDE SEQUENCE [LARGE SCALE GENOMIC DNA]</scope>
    <source>
        <strain evidence="3 4">DSM 4731</strain>
    </source>
</reference>
<feature type="chain" id="PRO_5030660012" description="DUF4168 domain-containing protein" evidence="2">
    <location>
        <begin position="25"/>
        <end position="213"/>
    </location>
</feature>
<comment type="caution">
    <text evidence="3">The sequence shown here is derived from an EMBL/GenBank/DDBJ whole genome shotgun (WGS) entry which is preliminary data.</text>
</comment>
<evidence type="ECO:0000256" key="2">
    <source>
        <dbReference type="SAM" id="SignalP"/>
    </source>
</evidence>
<name>A0A7W9C4Q6_9CAUL</name>
<gene>
    <name evidence="3" type="ORF">GGQ93_000735</name>
</gene>
<dbReference type="Proteomes" id="UP000527324">
    <property type="component" value="Unassembled WGS sequence"/>
</dbReference>
<feature type="compositionally biased region" description="Polar residues" evidence="1">
    <location>
        <begin position="29"/>
        <end position="41"/>
    </location>
</feature>
<sequence length="213" mass="22065">MMRAPRFALLVSAAALLTAAGAQAQTATPYQPSSGQTTPTQAAPADPNDPSTFTDEELRKYDAAITRVRAVSDTLNGAQPTPEQQAEMAAAVQDSGLEVVRFNAISRAAADNPVIDARIRAMKAPPPVPGSVAAGVSEAELTQFVQAMEKIRAVTANVQNGQATPEQSAQLTAAVQGSGLAVDRFNAIAAAVSQDPGLRARAELIGARYQVAQ</sequence>
<protein>
    <recommendedName>
        <fullName evidence="5">DUF4168 domain-containing protein</fullName>
    </recommendedName>
</protein>
<feature type="signal peptide" evidence="2">
    <location>
        <begin position="1"/>
        <end position="24"/>
    </location>
</feature>
<evidence type="ECO:0000256" key="1">
    <source>
        <dbReference type="SAM" id="MobiDB-lite"/>
    </source>
</evidence>